<accession>A0A7C4MKR6</accession>
<name>A0A7C4MKR6_9BACT</name>
<dbReference type="InterPro" id="IPR011047">
    <property type="entry name" value="Quinoprotein_ADH-like_sf"/>
</dbReference>
<dbReference type="EMBL" id="DSUH01000048">
    <property type="protein sequence ID" value="HGU31660.1"/>
    <property type="molecule type" value="Genomic_DNA"/>
</dbReference>
<comment type="caution">
    <text evidence="1">The sequence shown here is derived from an EMBL/GenBank/DDBJ whole genome shotgun (WGS) entry which is preliminary data.</text>
</comment>
<evidence type="ECO:0000313" key="1">
    <source>
        <dbReference type="EMBL" id="HGU31660.1"/>
    </source>
</evidence>
<gene>
    <name evidence="1" type="ORF">ENS29_02255</name>
</gene>
<dbReference type="SUPFAM" id="SSF50998">
    <property type="entry name" value="Quinoprotein alcohol dehydrogenase-like"/>
    <property type="match status" value="1"/>
</dbReference>
<proteinExistence type="predicted"/>
<reference evidence="1" key="1">
    <citation type="journal article" date="2020" name="mSystems">
        <title>Genome- and Community-Level Interaction Insights into Carbon Utilization and Element Cycling Functions of Hydrothermarchaeota in Hydrothermal Sediment.</title>
        <authorList>
            <person name="Zhou Z."/>
            <person name="Liu Y."/>
            <person name="Xu W."/>
            <person name="Pan J."/>
            <person name="Luo Z.H."/>
            <person name="Li M."/>
        </authorList>
    </citation>
    <scope>NUCLEOTIDE SEQUENCE [LARGE SCALE GENOMIC DNA]</scope>
    <source>
        <strain evidence="1">SpSt-477</strain>
    </source>
</reference>
<protein>
    <submittedName>
        <fullName evidence="1">Uncharacterized protein</fullName>
    </submittedName>
</protein>
<organism evidence="1">
    <name type="scientific">Desulfatirhabdium butyrativorans</name>
    <dbReference type="NCBI Taxonomy" id="340467"/>
    <lineage>
        <taxon>Bacteria</taxon>
        <taxon>Pseudomonadati</taxon>
        <taxon>Thermodesulfobacteriota</taxon>
        <taxon>Desulfobacteria</taxon>
        <taxon>Desulfobacterales</taxon>
        <taxon>Desulfatirhabdiaceae</taxon>
        <taxon>Desulfatirhabdium</taxon>
    </lineage>
</organism>
<dbReference type="AlphaFoldDB" id="A0A7C4MKR6"/>
<sequence>MGKSWGIAALLKTVVVIFSFSVLQHPAYGAPSDDLYKFWQNLYAQSSRQEYPSLQIELLSKAPIDECFYGIGDPRNAYAAATCDQGRWKVNGGQVWGMVKSGSKLWFGTRENPMCVTMGMSGVRTPLLTDFEVCEFGQSFLAPYLPESMGDWRPPFIYEYDLATGKVLQKKLLLPGLVEGLPIVHGTRGAAQKDGIVLMAAVAGIDAASVSVVLFAFNSDTGQFLGWTTLLDSNGIPYKNTRHWLSYRDQVYGCLWVENGGRILRWLGDTQAIKSGDLASLWKFEEVGVMDQQPSTIAVYNGNRLVVGTRQTDTKRLLRGGELWLSPPFDDHLSANDAEKWKVVWSVAQYDPDLVSAATTAIGALAFFDGYLWWGTETEIGKAWEVHKQFYGKIKPGYPTDEESLAALYGTWRPLSLFRGCSLENTSQQIELVSGFNALPKFTFDTTSGLGRWDVVPNRMGKQAWGIGGLGNWYQVQAYSMTVFGGKLFLGTNEYSHRIGTGGMQLPTFPLPQPPDQSLWGAELWRIDNVNSYPVAESLSGIGNYLNTAVRNMIADDAIYIGTGNTNNLATVEAGGVLGGWEVLRLTTTK</sequence>